<protein>
    <submittedName>
        <fullName evidence="3">Uncharacterized protein</fullName>
    </submittedName>
</protein>
<feature type="compositionally biased region" description="Acidic residues" evidence="1">
    <location>
        <begin position="265"/>
        <end position="283"/>
    </location>
</feature>
<keyword evidence="2" id="KW-0732">Signal</keyword>
<dbReference type="AlphaFoldDB" id="A0A226DXS6"/>
<sequence length="300" mass="34503">MRFLYELSLVTITVILCTIGEEIHPIVFDGIPIHTYQTFINRPPENEDVNNDKFVPPNKLYPVYLKLVRNVTIDGKKIRNRDDFTLSIGISKRQSRARKIKDQDVRRRNSTKPSKPEQHKSVTSVSPQMKNSSKKFIKSEQKPSNKNATQKQTSTRPTKLPRRSSLNKLTTRTTTTRATRTTTSRPYKFRSSFLNSTQLLHLPLPLPSRNFSQPHVYSVTVIRRKSITTPAPESLIMVRDTAQQSNKTKDEKPPNIVYPPTGDTSELEDYDDDEEEDEDDVNTEDDKTKGIDSTFMLLHK</sequence>
<feature type="signal peptide" evidence="2">
    <location>
        <begin position="1"/>
        <end position="20"/>
    </location>
</feature>
<dbReference type="Proteomes" id="UP000198287">
    <property type="component" value="Unassembled WGS sequence"/>
</dbReference>
<evidence type="ECO:0000256" key="2">
    <source>
        <dbReference type="SAM" id="SignalP"/>
    </source>
</evidence>
<evidence type="ECO:0000256" key="1">
    <source>
        <dbReference type="SAM" id="MobiDB-lite"/>
    </source>
</evidence>
<gene>
    <name evidence="3" type="ORF">Fcan01_14861</name>
</gene>
<feature type="region of interest" description="Disordered" evidence="1">
    <location>
        <begin position="95"/>
        <end position="186"/>
    </location>
</feature>
<feature type="chain" id="PRO_5012714180" evidence="2">
    <location>
        <begin position="21"/>
        <end position="300"/>
    </location>
</feature>
<evidence type="ECO:0000313" key="4">
    <source>
        <dbReference type="Proteomes" id="UP000198287"/>
    </source>
</evidence>
<feature type="compositionally biased region" description="Polar residues" evidence="1">
    <location>
        <begin position="144"/>
        <end position="157"/>
    </location>
</feature>
<accession>A0A226DXS6</accession>
<dbReference type="EMBL" id="LNIX01000009">
    <property type="protein sequence ID" value="OXA50039.1"/>
    <property type="molecule type" value="Genomic_DNA"/>
</dbReference>
<proteinExistence type="predicted"/>
<organism evidence="3 4">
    <name type="scientific">Folsomia candida</name>
    <name type="common">Springtail</name>
    <dbReference type="NCBI Taxonomy" id="158441"/>
    <lineage>
        <taxon>Eukaryota</taxon>
        <taxon>Metazoa</taxon>
        <taxon>Ecdysozoa</taxon>
        <taxon>Arthropoda</taxon>
        <taxon>Hexapoda</taxon>
        <taxon>Collembola</taxon>
        <taxon>Entomobryomorpha</taxon>
        <taxon>Isotomoidea</taxon>
        <taxon>Isotomidae</taxon>
        <taxon>Proisotominae</taxon>
        <taxon>Folsomia</taxon>
    </lineage>
</organism>
<name>A0A226DXS6_FOLCA</name>
<evidence type="ECO:0000313" key="3">
    <source>
        <dbReference type="EMBL" id="OXA50039.1"/>
    </source>
</evidence>
<feature type="region of interest" description="Disordered" evidence="1">
    <location>
        <begin position="239"/>
        <end position="300"/>
    </location>
</feature>
<reference evidence="3 4" key="1">
    <citation type="submission" date="2015-12" db="EMBL/GenBank/DDBJ databases">
        <title>The genome of Folsomia candida.</title>
        <authorList>
            <person name="Faddeeva A."/>
            <person name="Derks M.F."/>
            <person name="Anvar Y."/>
            <person name="Smit S."/>
            <person name="Van Straalen N."/>
            <person name="Roelofs D."/>
        </authorList>
    </citation>
    <scope>NUCLEOTIDE SEQUENCE [LARGE SCALE GENOMIC DNA]</scope>
    <source>
        <strain evidence="3 4">VU population</strain>
        <tissue evidence="3">Whole body</tissue>
    </source>
</reference>
<comment type="caution">
    <text evidence="3">The sequence shown here is derived from an EMBL/GenBank/DDBJ whole genome shotgun (WGS) entry which is preliminary data.</text>
</comment>
<keyword evidence="4" id="KW-1185">Reference proteome</keyword>
<feature type="compositionally biased region" description="Polar residues" evidence="1">
    <location>
        <begin position="121"/>
        <end position="131"/>
    </location>
</feature>
<feature type="compositionally biased region" description="Low complexity" evidence="1">
    <location>
        <begin position="170"/>
        <end position="183"/>
    </location>
</feature>